<proteinExistence type="predicted"/>
<accession>A0A0R1LVL0</accession>
<organism evidence="1 2">
    <name type="scientific">Secundilactobacillus odoratitofui DSM 19909 = JCM 15043</name>
    <dbReference type="NCBI Taxonomy" id="1423776"/>
    <lineage>
        <taxon>Bacteria</taxon>
        <taxon>Bacillati</taxon>
        <taxon>Bacillota</taxon>
        <taxon>Bacilli</taxon>
        <taxon>Lactobacillales</taxon>
        <taxon>Lactobacillaceae</taxon>
        <taxon>Secundilactobacillus</taxon>
    </lineage>
</organism>
<dbReference type="SUPFAM" id="SSF47240">
    <property type="entry name" value="Ferritin-like"/>
    <property type="match status" value="1"/>
</dbReference>
<name>A0A0R1LVL0_9LACO</name>
<sequence length="96" mass="10905">MVELGYTPQPAADALPIYTDIKEQLESTYQGFIGENEGALDRLAALFDDDYTTRKMIQTFIVEEAGHKLWLEKHLGLIKDIGMENYLIEQIGQVND</sequence>
<comment type="caution">
    <text evidence="1">The sequence shown here is derived from an EMBL/GenBank/DDBJ whole genome shotgun (WGS) entry which is preliminary data.</text>
</comment>
<dbReference type="AlphaFoldDB" id="A0A0R1LVL0"/>
<evidence type="ECO:0000313" key="1">
    <source>
        <dbReference type="EMBL" id="KRK97635.1"/>
    </source>
</evidence>
<evidence type="ECO:0000313" key="2">
    <source>
        <dbReference type="Proteomes" id="UP000051160"/>
    </source>
</evidence>
<reference evidence="1 2" key="1">
    <citation type="journal article" date="2015" name="Genome Announc.">
        <title>Expanding the biotechnology potential of lactobacilli through comparative genomics of 213 strains and associated genera.</title>
        <authorList>
            <person name="Sun Z."/>
            <person name="Harris H.M."/>
            <person name="McCann A."/>
            <person name="Guo C."/>
            <person name="Argimon S."/>
            <person name="Zhang W."/>
            <person name="Yang X."/>
            <person name="Jeffery I.B."/>
            <person name="Cooney J.C."/>
            <person name="Kagawa T.F."/>
            <person name="Liu W."/>
            <person name="Song Y."/>
            <person name="Salvetti E."/>
            <person name="Wrobel A."/>
            <person name="Rasinkangas P."/>
            <person name="Parkhill J."/>
            <person name="Rea M.C."/>
            <person name="O'Sullivan O."/>
            <person name="Ritari J."/>
            <person name="Douillard F.P."/>
            <person name="Paul Ross R."/>
            <person name="Yang R."/>
            <person name="Briner A.E."/>
            <person name="Felis G.E."/>
            <person name="de Vos W.M."/>
            <person name="Barrangou R."/>
            <person name="Klaenhammer T.R."/>
            <person name="Caufield P.W."/>
            <person name="Cui Y."/>
            <person name="Zhang H."/>
            <person name="O'Toole P.W."/>
        </authorList>
    </citation>
    <scope>NUCLEOTIDE SEQUENCE [LARGE SCALE GENOMIC DNA]</scope>
    <source>
        <strain evidence="1 2">DSM 19909</strain>
    </source>
</reference>
<dbReference type="Gene3D" id="1.20.1260.10">
    <property type="match status" value="1"/>
</dbReference>
<dbReference type="InterPro" id="IPR012347">
    <property type="entry name" value="Ferritin-like"/>
</dbReference>
<dbReference type="STRING" id="1423776.FD04_GL001671"/>
<dbReference type="PATRIC" id="fig|1423776.4.peg.1692"/>
<keyword evidence="2" id="KW-1185">Reference proteome</keyword>
<gene>
    <name evidence="1" type="ORF">FD04_GL001671</name>
</gene>
<evidence type="ECO:0008006" key="3">
    <source>
        <dbReference type="Google" id="ProtNLM"/>
    </source>
</evidence>
<dbReference type="EMBL" id="AZEE01000029">
    <property type="protein sequence ID" value="KRK97635.1"/>
    <property type="molecule type" value="Genomic_DNA"/>
</dbReference>
<dbReference type="InterPro" id="IPR009078">
    <property type="entry name" value="Ferritin-like_SF"/>
</dbReference>
<dbReference type="Proteomes" id="UP000051160">
    <property type="component" value="Unassembled WGS sequence"/>
</dbReference>
<protein>
    <recommendedName>
        <fullName evidence="3">Ferritin/DPS protein domain-containing protein</fullName>
    </recommendedName>
</protein>